<dbReference type="Pfam" id="PF13801">
    <property type="entry name" value="Metal_resist"/>
    <property type="match status" value="1"/>
</dbReference>
<feature type="compositionally biased region" description="Pro residues" evidence="1">
    <location>
        <begin position="131"/>
        <end position="155"/>
    </location>
</feature>
<feature type="region of interest" description="Disordered" evidence="1">
    <location>
        <begin position="119"/>
        <end position="155"/>
    </location>
</feature>
<evidence type="ECO:0000256" key="1">
    <source>
        <dbReference type="SAM" id="MobiDB-lite"/>
    </source>
</evidence>
<evidence type="ECO:0000313" key="3">
    <source>
        <dbReference type="Proteomes" id="UP000249061"/>
    </source>
</evidence>
<dbReference type="AlphaFoldDB" id="A0A2W5TL44"/>
<dbReference type="Proteomes" id="UP000249061">
    <property type="component" value="Unassembled WGS sequence"/>
</dbReference>
<sequence>MSGDATRKFPLTALVIVVLTFLAGAGTGAGLYASFGDRHPGPRPPPGMKGPRKGLPPHLEQLELTAAQRKQVEAVLEKFHPRFEAIFKEQFPKVTALREEMDAELLPLLTDEQRVKFEELKKQRPERGGFGPPPGPPPGEGPPPGVPPGPPPLAP</sequence>
<proteinExistence type="predicted"/>
<accession>A0A2W5TL44</accession>
<gene>
    <name evidence="2" type="ORF">DI536_16980</name>
</gene>
<dbReference type="EMBL" id="QFQP01000013">
    <property type="protein sequence ID" value="PZR12015.1"/>
    <property type="molecule type" value="Genomic_DNA"/>
</dbReference>
<name>A0A2W5TL44_9BACT</name>
<evidence type="ECO:0008006" key="4">
    <source>
        <dbReference type="Google" id="ProtNLM"/>
    </source>
</evidence>
<comment type="caution">
    <text evidence="2">The sequence shown here is derived from an EMBL/GenBank/DDBJ whole genome shotgun (WGS) entry which is preliminary data.</text>
</comment>
<evidence type="ECO:0000313" key="2">
    <source>
        <dbReference type="EMBL" id="PZR12015.1"/>
    </source>
</evidence>
<reference evidence="2 3" key="1">
    <citation type="submission" date="2017-08" db="EMBL/GenBank/DDBJ databases">
        <title>Infants hospitalized years apart are colonized by the same room-sourced microbial strains.</title>
        <authorList>
            <person name="Brooks B."/>
            <person name="Olm M.R."/>
            <person name="Firek B.A."/>
            <person name="Baker R."/>
            <person name="Thomas B.C."/>
            <person name="Morowitz M.J."/>
            <person name="Banfield J.F."/>
        </authorList>
    </citation>
    <scope>NUCLEOTIDE SEQUENCE [LARGE SCALE GENOMIC DNA]</scope>
    <source>
        <strain evidence="2">S2_003_000_R2_14</strain>
    </source>
</reference>
<organism evidence="2 3">
    <name type="scientific">Archangium gephyra</name>
    <dbReference type="NCBI Taxonomy" id="48"/>
    <lineage>
        <taxon>Bacteria</taxon>
        <taxon>Pseudomonadati</taxon>
        <taxon>Myxococcota</taxon>
        <taxon>Myxococcia</taxon>
        <taxon>Myxococcales</taxon>
        <taxon>Cystobacterineae</taxon>
        <taxon>Archangiaceae</taxon>
        <taxon>Archangium</taxon>
    </lineage>
</organism>
<protein>
    <recommendedName>
        <fullName evidence="4">Periplasmic heavy metal sensor</fullName>
    </recommendedName>
</protein>
<dbReference type="InterPro" id="IPR025961">
    <property type="entry name" value="Metal_resist"/>
</dbReference>